<evidence type="ECO:0000313" key="6">
    <source>
        <dbReference type="RefSeq" id="XP_002734398.2"/>
    </source>
</evidence>
<sequence length="452" mass="50713">MMSGSCLVIGILFLLVATCLSQYCSERSTECCPGRDDECSIEYRGTKCYCDTFCNHTAIDCCPDFWNLCLGVEPPSFDECYHNGVGYRAGAAIYINCNKCTCQRGVNGDSAFNCENKACTVRPSLIQAINHGGFGWRAANYTTFWGMKLTDAVKHKLGTLKVERDVHTMTEIDIKMKKKIPKSFDARDKWGSMITGILDQGNCASSWAFSTVGVASDRLAIQSSGETGMTLSPQHLLSCNTRGQRGCSGGHIDRAWWFMRKRGVVSNDCYPYTSGDQDKKGVCMMPGKLPSDCPTGRERNNELHHSTPPYRIAANEREIQVEIMENGPVQASFEVKEDFFMYGSGVYRHTPIASNDAEQYHASEWHSVKLLGWGVENGIKYWLGANSWGTKWGEDGYFKILRGENECNIESYVVAVWGKVDTSNKPNHRVTKRTANTRKRRSELNLFQWLFS</sequence>
<reference evidence="6" key="1">
    <citation type="submission" date="2025-08" db="UniProtKB">
        <authorList>
            <consortium name="RefSeq"/>
        </authorList>
    </citation>
    <scope>IDENTIFICATION</scope>
    <source>
        <tissue evidence="6">Testes</tissue>
    </source>
</reference>
<accession>A0ABM0GPE5</accession>
<evidence type="ECO:0000256" key="3">
    <source>
        <dbReference type="SAM" id="SignalP"/>
    </source>
</evidence>
<dbReference type="SUPFAM" id="SSF54001">
    <property type="entry name" value="Cysteine proteinases"/>
    <property type="match status" value="1"/>
</dbReference>
<proteinExistence type="inferred from homology"/>
<comment type="similarity">
    <text evidence="1">Belongs to the peptidase C1 family.</text>
</comment>
<evidence type="ECO:0000313" key="5">
    <source>
        <dbReference type="Proteomes" id="UP000694865"/>
    </source>
</evidence>
<name>A0ABM0GPE5_SACKO</name>
<dbReference type="PROSITE" id="PS00640">
    <property type="entry name" value="THIOL_PROTEASE_ASN"/>
    <property type="match status" value="1"/>
</dbReference>
<dbReference type="SMART" id="SM00645">
    <property type="entry name" value="Pept_C1"/>
    <property type="match status" value="1"/>
</dbReference>
<dbReference type="GeneID" id="100371308"/>
<feature type="signal peptide" evidence="3">
    <location>
        <begin position="1"/>
        <end position="21"/>
    </location>
</feature>
<keyword evidence="5" id="KW-1185">Reference proteome</keyword>
<dbReference type="InterPro" id="IPR013128">
    <property type="entry name" value="Peptidase_C1A"/>
</dbReference>
<evidence type="ECO:0000259" key="4">
    <source>
        <dbReference type="PROSITE" id="PS50958"/>
    </source>
</evidence>
<dbReference type="InterPro" id="IPR038765">
    <property type="entry name" value="Papain-like_cys_pep_sf"/>
</dbReference>
<dbReference type="PROSITE" id="PS00524">
    <property type="entry name" value="SMB_1"/>
    <property type="match status" value="1"/>
</dbReference>
<keyword evidence="2" id="KW-1015">Disulfide bond</keyword>
<dbReference type="PRINTS" id="PR00705">
    <property type="entry name" value="PAPAIN"/>
</dbReference>
<evidence type="ECO:0000256" key="1">
    <source>
        <dbReference type="ARBA" id="ARBA00008455"/>
    </source>
</evidence>
<evidence type="ECO:0000256" key="2">
    <source>
        <dbReference type="ARBA" id="ARBA00023157"/>
    </source>
</evidence>
<dbReference type="CDD" id="cd02620">
    <property type="entry name" value="Peptidase_C1A_CathepsinB"/>
    <property type="match status" value="1"/>
</dbReference>
<protein>
    <submittedName>
        <fullName evidence="6">Tubulointerstitial nephritis antigen-like</fullName>
    </submittedName>
</protein>
<organism evidence="5 6">
    <name type="scientific">Saccoglossus kowalevskii</name>
    <name type="common">Acorn worm</name>
    <dbReference type="NCBI Taxonomy" id="10224"/>
    <lineage>
        <taxon>Eukaryota</taxon>
        <taxon>Metazoa</taxon>
        <taxon>Hemichordata</taxon>
        <taxon>Enteropneusta</taxon>
        <taxon>Harrimaniidae</taxon>
        <taxon>Saccoglossus</taxon>
    </lineage>
</organism>
<dbReference type="Gene3D" id="3.90.70.10">
    <property type="entry name" value="Cysteine proteinases"/>
    <property type="match status" value="1"/>
</dbReference>
<feature type="domain" description="SMB" evidence="4">
    <location>
        <begin position="27"/>
        <end position="75"/>
    </location>
</feature>
<dbReference type="InterPro" id="IPR025661">
    <property type="entry name" value="Pept_asp_AS"/>
</dbReference>
<dbReference type="Pfam" id="PF00112">
    <property type="entry name" value="Peptidase_C1"/>
    <property type="match status" value="1"/>
</dbReference>
<dbReference type="InterPro" id="IPR000668">
    <property type="entry name" value="Peptidase_C1A_C"/>
</dbReference>
<dbReference type="PROSITE" id="PS50958">
    <property type="entry name" value="SMB_2"/>
    <property type="match status" value="1"/>
</dbReference>
<dbReference type="PANTHER" id="PTHR12411">
    <property type="entry name" value="CYSTEINE PROTEASE FAMILY C1-RELATED"/>
    <property type="match status" value="1"/>
</dbReference>
<feature type="chain" id="PRO_5046646702" evidence="3">
    <location>
        <begin position="22"/>
        <end position="452"/>
    </location>
</feature>
<dbReference type="RefSeq" id="XP_002734398.2">
    <property type="nucleotide sequence ID" value="XM_002734352.2"/>
</dbReference>
<keyword evidence="3" id="KW-0732">Signal</keyword>
<gene>
    <name evidence="6" type="primary">LOC100371308</name>
</gene>
<dbReference type="InterPro" id="IPR001212">
    <property type="entry name" value="Somatomedin_B_dom"/>
</dbReference>
<dbReference type="Proteomes" id="UP000694865">
    <property type="component" value="Unplaced"/>
</dbReference>